<feature type="transmembrane region" description="Helical" evidence="2">
    <location>
        <begin position="336"/>
        <end position="354"/>
    </location>
</feature>
<feature type="transmembrane region" description="Helical" evidence="2">
    <location>
        <begin position="184"/>
        <end position="205"/>
    </location>
</feature>
<feature type="region of interest" description="Disordered" evidence="1">
    <location>
        <begin position="1"/>
        <end position="25"/>
    </location>
</feature>
<evidence type="ECO:0000313" key="4">
    <source>
        <dbReference type="EMBL" id="OUE20343.1"/>
    </source>
</evidence>
<keyword evidence="2" id="KW-0472">Membrane</keyword>
<accession>A0A251Y8H2</accession>
<evidence type="ECO:0000259" key="3">
    <source>
        <dbReference type="Pfam" id="PF01757"/>
    </source>
</evidence>
<dbReference type="AlphaFoldDB" id="A0A251Y8H2"/>
<dbReference type="Proteomes" id="UP000194837">
    <property type="component" value="Unassembled WGS sequence"/>
</dbReference>
<evidence type="ECO:0000313" key="5">
    <source>
        <dbReference type="Proteomes" id="UP000194837"/>
    </source>
</evidence>
<dbReference type="PANTHER" id="PTHR23028:SF53">
    <property type="entry name" value="ACYL_TRANSF_3 DOMAIN-CONTAINING PROTEIN"/>
    <property type="match status" value="1"/>
</dbReference>
<feature type="transmembrane region" description="Helical" evidence="2">
    <location>
        <begin position="240"/>
        <end position="260"/>
    </location>
</feature>
<feature type="transmembrane region" description="Helical" evidence="2">
    <location>
        <begin position="65"/>
        <end position="86"/>
    </location>
</feature>
<dbReference type="InterPro" id="IPR002656">
    <property type="entry name" value="Acyl_transf_3_dom"/>
</dbReference>
<feature type="domain" description="Acyltransferase 3" evidence="3">
    <location>
        <begin position="31"/>
        <end position="354"/>
    </location>
</feature>
<keyword evidence="4" id="KW-0808">Transferase</keyword>
<dbReference type="Pfam" id="PF01757">
    <property type="entry name" value="Acyl_transf_3"/>
    <property type="match status" value="1"/>
</dbReference>
<gene>
    <name evidence="4" type="ORF">BFL34_01158</name>
</gene>
<feature type="transmembrane region" description="Helical" evidence="2">
    <location>
        <begin position="299"/>
        <end position="324"/>
    </location>
</feature>
<dbReference type="GO" id="GO:0016747">
    <property type="term" value="F:acyltransferase activity, transferring groups other than amino-acyl groups"/>
    <property type="evidence" value="ECO:0007669"/>
    <property type="project" value="InterPro"/>
</dbReference>
<keyword evidence="2" id="KW-0812">Transmembrane</keyword>
<organism evidence="4 5">
    <name type="scientific">Clavibacter michiganensis</name>
    <dbReference type="NCBI Taxonomy" id="28447"/>
    <lineage>
        <taxon>Bacteria</taxon>
        <taxon>Bacillati</taxon>
        <taxon>Actinomycetota</taxon>
        <taxon>Actinomycetes</taxon>
        <taxon>Micrococcales</taxon>
        <taxon>Microbacteriaceae</taxon>
        <taxon>Clavibacter</taxon>
    </lineage>
</organism>
<evidence type="ECO:0000256" key="2">
    <source>
        <dbReference type="SAM" id="Phobius"/>
    </source>
</evidence>
<keyword evidence="4" id="KW-0012">Acyltransferase</keyword>
<feature type="transmembrane region" description="Helical" evidence="2">
    <location>
        <begin position="211"/>
        <end position="233"/>
    </location>
</feature>
<dbReference type="GO" id="GO:0009103">
    <property type="term" value="P:lipopolysaccharide biosynthetic process"/>
    <property type="evidence" value="ECO:0007669"/>
    <property type="project" value="TreeGrafter"/>
</dbReference>
<dbReference type="PANTHER" id="PTHR23028">
    <property type="entry name" value="ACETYLTRANSFERASE"/>
    <property type="match status" value="1"/>
</dbReference>
<comment type="caution">
    <text evidence="4">The sequence shown here is derived from an EMBL/GenBank/DDBJ whole genome shotgun (WGS) entry which is preliminary data.</text>
</comment>
<sequence>MPTASAVRIPLAPPRTRPRADPALAHPTLPSLTGLRWVAASVVFAYHVRNAGYFSGHAQDAMSRVFGGGATGVSLFFLLSGFVLAWSDRPGRSPAAFWRHRIARIYPVHLVTLVAALLLAGSTLPAIHTPDSRAVVADALLVSSWKADWWQAGNPVSWSLTCEAFFYLVFPLVIPALRRARADLLIAAAVLLTTAVVVGPVLAGAAHLPVFWYAFPLTRLPEFLLGVALALLLRTGAWRGARLLPALVIALGGYAAASHWPTSPFGTAGFTVVGFALLVTALARADVSGRRTVLATRPLVTLGVLSYPFYMAHLLVVQAIAAGFPGSVPALPGWEAAILTACALVLALFTALVLHHAVEVPGRRLLLGTRRG</sequence>
<evidence type="ECO:0000256" key="1">
    <source>
        <dbReference type="SAM" id="MobiDB-lite"/>
    </source>
</evidence>
<feature type="transmembrane region" description="Helical" evidence="2">
    <location>
        <begin position="156"/>
        <end position="177"/>
    </location>
</feature>
<keyword evidence="2" id="KW-1133">Transmembrane helix</keyword>
<name>A0A251Y8H2_9MICO</name>
<dbReference type="InterPro" id="IPR050879">
    <property type="entry name" value="Acyltransferase_3"/>
</dbReference>
<protein>
    <submittedName>
        <fullName evidence="4">Acyltransferase family protein</fullName>
    </submittedName>
</protein>
<dbReference type="RefSeq" id="WP_086520978.1">
    <property type="nucleotide sequence ID" value="NZ_MDJW01000008.1"/>
</dbReference>
<feature type="transmembrane region" description="Helical" evidence="2">
    <location>
        <begin position="266"/>
        <end position="287"/>
    </location>
</feature>
<dbReference type="GO" id="GO:0016020">
    <property type="term" value="C:membrane"/>
    <property type="evidence" value="ECO:0007669"/>
    <property type="project" value="TreeGrafter"/>
</dbReference>
<reference evidence="4 5" key="1">
    <citation type="submission" date="2016-08" db="EMBL/GenBank/DDBJ databases">
        <title>Genome sequence of Clavibacter michiganensis spp strain CFBP7494.</title>
        <authorList>
            <person name="Thapa S.P."/>
            <person name="Coaker G."/>
            <person name="Jacques M.-A."/>
        </authorList>
    </citation>
    <scope>NUCLEOTIDE SEQUENCE [LARGE SCALE GENOMIC DNA]</scope>
    <source>
        <strain evidence="4">CFBP7494</strain>
    </source>
</reference>
<dbReference type="EMBL" id="MDJW01000008">
    <property type="protein sequence ID" value="OUE20343.1"/>
    <property type="molecule type" value="Genomic_DNA"/>
</dbReference>
<feature type="transmembrane region" description="Helical" evidence="2">
    <location>
        <begin position="106"/>
        <end position="127"/>
    </location>
</feature>
<proteinExistence type="predicted"/>